<dbReference type="Proteomes" id="UP000469385">
    <property type="component" value="Unassembled WGS sequence"/>
</dbReference>
<dbReference type="SUPFAM" id="SSF52172">
    <property type="entry name" value="CheY-like"/>
    <property type="match status" value="1"/>
</dbReference>
<dbReference type="GO" id="GO:0016791">
    <property type="term" value="F:phosphatase activity"/>
    <property type="evidence" value="ECO:0007669"/>
    <property type="project" value="TreeGrafter"/>
</dbReference>
<evidence type="ECO:0000313" key="5">
    <source>
        <dbReference type="Proteomes" id="UP000469385"/>
    </source>
</evidence>
<feature type="modified residue" description="4-aspartylphosphate" evidence="2">
    <location>
        <position position="74"/>
    </location>
</feature>
<dbReference type="InterPro" id="IPR001789">
    <property type="entry name" value="Sig_transdc_resp-reg_receiver"/>
</dbReference>
<organism evidence="4 5">
    <name type="scientific">Ramlibacter pinisoli</name>
    <dbReference type="NCBI Taxonomy" id="2682844"/>
    <lineage>
        <taxon>Bacteria</taxon>
        <taxon>Pseudomonadati</taxon>
        <taxon>Pseudomonadota</taxon>
        <taxon>Betaproteobacteria</taxon>
        <taxon>Burkholderiales</taxon>
        <taxon>Comamonadaceae</taxon>
        <taxon>Ramlibacter</taxon>
    </lineage>
</organism>
<dbReference type="PANTHER" id="PTHR43156:SF2">
    <property type="entry name" value="STAGE II SPORULATION PROTEIN E"/>
    <property type="match status" value="1"/>
</dbReference>
<dbReference type="EMBL" id="WSEL01000003">
    <property type="protein sequence ID" value="MVQ29388.1"/>
    <property type="molecule type" value="Genomic_DNA"/>
</dbReference>
<dbReference type="InterPro" id="IPR001932">
    <property type="entry name" value="PPM-type_phosphatase-like_dom"/>
</dbReference>
<sequence>MPPTAPCRRWWRPRREAEAMAQPVRALLVDDDPVLLALLSAFLDSRGYAVAQAPDGQAALALLEGGGFNLVITDRNMPRMDGLALCRAIRARQDASYVYCIMLTASVDQQSLVDAMEAGVDDFLAKPLRPAELGARLRAAERVLALEARLAARNEELTGAYAQLSRDLDLARSLQLAQLPAPQSFGGVHLEGLFEASSFVGGDLYDYFALGDRLLAFYLADISGHGVAAAMMAVSAQHQLRAVSQQVVRAIDPGAGLQQAAVEIVTRYNSRFLEMNDSSLYLTLVYGLLDRATGTAALVSAGHPPVLHAAAGSPVFEPVGQGSLPVGILPDPGYEARLVTLAPGSRLALYSDGITDCSGADGEPFGLQRLQDLLAAGRSQSPAAGFAAVREALHGWHHGSFEDDVTLLLLESR</sequence>
<evidence type="ECO:0000256" key="2">
    <source>
        <dbReference type="PROSITE-ProRule" id="PRU00169"/>
    </source>
</evidence>
<evidence type="ECO:0000256" key="1">
    <source>
        <dbReference type="ARBA" id="ARBA00022801"/>
    </source>
</evidence>
<comment type="caution">
    <text evidence="4">The sequence shown here is derived from an EMBL/GenBank/DDBJ whole genome shotgun (WGS) entry which is preliminary data.</text>
</comment>
<dbReference type="InterPro" id="IPR036457">
    <property type="entry name" value="PPM-type-like_dom_sf"/>
</dbReference>
<keyword evidence="2" id="KW-0597">Phosphoprotein</keyword>
<accession>A0A6N8IRB3</accession>
<evidence type="ECO:0000313" key="4">
    <source>
        <dbReference type="EMBL" id="MVQ29388.1"/>
    </source>
</evidence>
<dbReference type="CDD" id="cd17574">
    <property type="entry name" value="REC_OmpR"/>
    <property type="match status" value="1"/>
</dbReference>
<dbReference type="SMART" id="SM00331">
    <property type="entry name" value="PP2C_SIG"/>
    <property type="match status" value="1"/>
</dbReference>
<dbReference type="Pfam" id="PF00072">
    <property type="entry name" value="Response_reg"/>
    <property type="match status" value="1"/>
</dbReference>
<keyword evidence="5" id="KW-1185">Reference proteome</keyword>
<feature type="domain" description="Response regulatory" evidence="3">
    <location>
        <begin position="25"/>
        <end position="141"/>
    </location>
</feature>
<dbReference type="InterPro" id="IPR052016">
    <property type="entry name" value="Bact_Sigma-Reg"/>
</dbReference>
<dbReference type="PROSITE" id="PS50110">
    <property type="entry name" value="RESPONSE_REGULATORY"/>
    <property type="match status" value="1"/>
</dbReference>
<dbReference type="SUPFAM" id="SSF81606">
    <property type="entry name" value="PP2C-like"/>
    <property type="match status" value="1"/>
</dbReference>
<protein>
    <submittedName>
        <fullName evidence="4">SpoIIE family protein phosphatase</fullName>
    </submittedName>
</protein>
<dbReference type="Gene3D" id="3.60.40.10">
    <property type="entry name" value="PPM-type phosphatase domain"/>
    <property type="match status" value="1"/>
</dbReference>
<name>A0A6N8IRB3_9BURK</name>
<keyword evidence="1" id="KW-0378">Hydrolase</keyword>
<gene>
    <name evidence="4" type="ORF">GON04_08015</name>
</gene>
<dbReference type="Gene3D" id="3.40.50.2300">
    <property type="match status" value="1"/>
</dbReference>
<dbReference type="InterPro" id="IPR011006">
    <property type="entry name" value="CheY-like_superfamily"/>
</dbReference>
<dbReference type="Pfam" id="PF07228">
    <property type="entry name" value="SpoIIE"/>
    <property type="match status" value="1"/>
</dbReference>
<proteinExistence type="predicted"/>
<dbReference type="PANTHER" id="PTHR43156">
    <property type="entry name" value="STAGE II SPORULATION PROTEIN E-RELATED"/>
    <property type="match status" value="1"/>
</dbReference>
<dbReference type="AlphaFoldDB" id="A0A6N8IRB3"/>
<dbReference type="SMART" id="SM00448">
    <property type="entry name" value="REC"/>
    <property type="match status" value="1"/>
</dbReference>
<reference evidence="4 5" key="1">
    <citation type="submission" date="2019-12" db="EMBL/GenBank/DDBJ databases">
        <authorList>
            <person name="Huq M.A."/>
        </authorList>
    </citation>
    <scope>NUCLEOTIDE SEQUENCE [LARGE SCALE GENOMIC DNA]</scope>
    <source>
        <strain evidence="4 5">MAH-25</strain>
    </source>
</reference>
<evidence type="ECO:0000259" key="3">
    <source>
        <dbReference type="PROSITE" id="PS50110"/>
    </source>
</evidence>
<dbReference type="GO" id="GO:0000160">
    <property type="term" value="P:phosphorelay signal transduction system"/>
    <property type="evidence" value="ECO:0007669"/>
    <property type="project" value="InterPro"/>
</dbReference>